<feature type="region of interest" description="Disordered" evidence="1">
    <location>
        <begin position="72"/>
        <end position="106"/>
    </location>
</feature>
<feature type="domain" description="J" evidence="2">
    <location>
        <begin position="3"/>
        <end position="68"/>
    </location>
</feature>
<dbReference type="Proteomes" id="UP001449657">
    <property type="component" value="Chromosome"/>
</dbReference>
<protein>
    <submittedName>
        <fullName evidence="3">J domain-containing protein</fullName>
    </submittedName>
</protein>
<dbReference type="PRINTS" id="PR00625">
    <property type="entry name" value="JDOMAIN"/>
</dbReference>
<gene>
    <name evidence="3" type="ORF">WJU22_04110</name>
</gene>
<dbReference type="SMART" id="SM00271">
    <property type="entry name" value="DnaJ"/>
    <property type="match status" value="1"/>
</dbReference>
<evidence type="ECO:0000313" key="4">
    <source>
        <dbReference type="Proteomes" id="UP001449657"/>
    </source>
</evidence>
<name>A0ABZ2Z537_9BACT</name>
<dbReference type="CDD" id="cd06257">
    <property type="entry name" value="DnaJ"/>
    <property type="match status" value="1"/>
</dbReference>
<evidence type="ECO:0000313" key="3">
    <source>
        <dbReference type="EMBL" id="WZN47361.1"/>
    </source>
</evidence>
<dbReference type="InterPro" id="IPR052763">
    <property type="entry name" value="DnaJ_C4"/>
</dbReference>
<dbReference type="Gene3D" id="1.10.287.110">
    <property type="entry name" value="DnaJ domain"/>
    <property type="match status" value="1"/>
</dbReference>
<dbReference type="SUPFAM" id="SSF46565">
    <property type="entry name" value="Chaperone J-domain"/>
    <property type="match status" value="1"/>
</dbReference>
<dbReference type="RefSeq" id="WP_341842004.1">
    <property type="nucleotide sequence ID" value="NZ_CP149792.1"/>
</dbReference>
<feature type="compositionally biased region" description="Low complexity" evidence="1">
    <location>
        <begin position="79"/>
        <end position="88"/>
    </location>
</feature>
<dbReference type="InterPro" id="IPR036869">
    <property type="entry name" value="J_dom_sf"/>
</dbReference>
<keyword evidence="4" id="KW-1185">Reference proteome</keyword>
<proteinExistence type="predicted"/>
<accession>A0ABZ2Z537</accession>
<reference evidence="3 4" key="1">
    <citation type="submission" date="2024-03" db="EMBL/GenBank/DDBJ databases">
        <title>Chitinophaga caseinilytica sp. nov., a casein hydrolysing bacterium isolated from forest soil.</title>
        <authorList>
            <person name="Lee D.S."/>
            <person name="Han D.M."/>
            <person name="Baek J.H."/>
            <person name="Choi D.G."/>
            <person name="Jeon J.H."/>
            <person name="Jeon C.O."/>
        </authorList>
    </citation>
    <scope>NUCLEOTIDE SEQUENCE [LARGE SCALE GENOMIC DNA]</scope>
    <source>
        <strain evidence="3 4">KACC 19118</strain>
    </source>
</reference>
<evidence type="ECO:0000259" key="2">
    <source>
        <dbReference type="PROSITE" id="PS50076"/>
    </source>
</evidence>
<dbReference type="PANTHER" id="PTHR44825">
    <property type="match status" value="1"/>
</dbReference>
<dbReference type="EMBL" id="CP150096">
    <property type="protein sequence ID" value="WZN47361.1"/>
    <property type="molecule type" value="Genomic_DNA"/>
</dbReference>
<evidence type="ECO:0000256" key="1">
    <source>
        <dbReference type="SAM" id="MobiDB-lite"/>
    </source>
</evidence>
<feature type="compositionally biased region" description="Pro residues" evidence="1">
    <location>
        <begin position="96"/>
        <end position="106"/>
    </location>
</feature>
<sequence length="379" mass="43002">MPTLYQVLGVPENATPAFIKSAFRKLSMQYHPDRNPGNPAAEARFREILEAYRILSEPDDRLRYDRQLAWSRVPPAPPATQTKQTKQQHAGAYRNPAPPPPAAPPPRPMPLKFMGIVLGALILLFVGLYNCGPKTKAANPPEIEYIPQNVGKLPKGVSPEQRVLFTNGDTATYGEWHASISSHTFIESWQSFGAYATPALFVTIYFTPDRHTYCDFVFLEDREGTFRQVFRYHGGTYKNGTLVQLFFGRDVEPASCGDCEAEDLPNPGITGIFLRELTEGYRFENTTQRHERKLRQNLEWLAANADVVDFGPGGLQRQFLRQMLTWHFLHRTEASAEGVFREYYTRPDVDKAWDEIAGLIKDYENKIAFDIALLQSKAI</sequence>
<dbReference type="PANTHER" id="PTHR44825:SF1">
    <property type="entry name" value="DNAJ HOMOLOG SUBFAMILY C MEMBER 4"/>
    <property type="match status" value="1"/>
</dbReference>
<dbReference type="PROSITE" id="PS50076">
    <property type="entry name" value="DNAJ_2"/>
    <property type="match status" value="1"/>
</dbReference>
<dbReference type="InterPro" id="IPR001623">
    <property type="entry name" value="DnaJ_domain"/>
</dbReference>
<dbReference type="Pfam" id="PF00226">
    <property type="entry name" value="DnaJ"/>
    <property type="match status" value="1"/>
</dbReference>
<organism evidence="3 4">
    <name type="scientific">Chitinophaga caseinilytica</name>
    <dbReference type="NCBI Taxonomy" id="2267521"/>
    <lineage>
        <taxon>Bacteria</taxon>
        <taxon>Pseudomonadati</taxon>
        <taxon>Bacteroidota</taxon>
        <taxon>Chitinophagia</taxon>
        <taxon>Chitinophagales</taxon>
        <taxon>Chitinophagaceae</taxon>
        <taxon>Chitinophaga</taxon>
    </lineage>
</organism>